<dbReference type="Proteomes" id="UP000594261">
    <property type="component" value="Chromosome 2"/>
</dbReference>
<dbReference type="InParanoid" id="A0A7N2KZ55"/>
<protein>
    <recommendedName>
        <fullName evidence="1">F-box domain-containing protein</fullName>
    </recommendedName>
</protein>
<dbReference type="InterPro" id="IPR050796">
    <property type="entry name" value="SCF_F-box_component"/>
</dbReference>
<reference evidence="3" key="1">
    <citation type="journal article" date="2016" name="G3 (Bethesda)">
        <title>First Draft Assembly and Annotation of the Genome of a California Endemic Oak Quercus lobata Nee (Fagaceae).</title>
        <authorList>
            <person name="Sork V.L."/>
            <person name="Fitz-Gibbon S.T."/>
            <person name="Puiu D."/>
            <person name="Crepeau M."/>
            <person name="Gugger P.F."/>
            <person name="Sherman R."/>
            <person name="Stevens K."/>
            <person name="Langley C.H."/>
            <person name="Pellegrini M."/>
            <person name="Salzberg S.L."/>
        </authorList>
    </citation>
    <scope>NUCLEOTIDE SEQUENCE [LARGE SCALE GENOMIC DNA]</scope>
    <source>
        <strain evidence="3">cv. SW786</strain>
    </source>
</reference>
<dbReference type="PROSITE" id="PS50181">
    <property type="entry name" value="FBOX"/>
    <property type="match status" value="1"/>
</dbReference>
<reference evidence="2" key="2">
    <citation type="submission" date="2021-01" db="UniProtKB">
        <authorList>
            <consortium name="EnsemblPlants"/>
        </authorList>
    </citation>
    <scope>IDENTIFICATION</scope>
</reference>
<keyword evidence="3" id="KW-1185">Reference proteome</keyword>
<accession>A0A7N2KZ55</accession>
<dbReference type="Gramene" id="QL02p068601:mrna">
    <property type="protein sequence ID" value="QL02p068601:mrna"/>
    <property type="gene ID" value="QL02p068601"/>
</dbReference>
<dbReference type="PANTHER" id="PTHR31672">
    <property type="entry name" value="BNACNNG10540D PROTEIN"/>
    <property type="match status" value="1"/>
</dbReference>
<dbReference type="SMART" id="SM00256">
    <property type="entry name" value="FBOX"/>
    <property type="match status" value="1"/>
</dbReference>
<feature type="domain" description="F-box" evidence="1">
    <location>
        <begin position="4"/>
        <end position="52"/>
    </location>
</feature>
<sequence>MEGGRNYDSLPGDITLRIFSLLPLYLVLRSRLVCKAWYALITEFAVEYLKRSKETSLGILCCNSRCISSAFDVSDETFRIIRLPPKVFSCNLNRLAEQEGRLCLVKFDHENEYFEIYIMLEDFQWISQYRVSMKDFEPHCANHYFGGSAFLCLKKGKITLWSTLMQRLIFYDIKSRAIETIGDANEEMIAIRELLICPYEESLTPICSC</sequence>
<dbReference type="AlphaFoldDB" id="A0A7N2KZ55"/>
<dbReference type="InterPro" id="IPR001810">
    <property type="entry name" value="F-box_dom"/>
</dbReference>
<dbReference type="Pfam" id="PF12937">
    <property type="entry name" value="F-box-like"/>
    <property type="match status" value="1"/>
</dbReference>
<name>A0A7N2KZ55_QUELO</name>
<dbReference type="EnsemblPlants" id="QL02p068601:mrna">
    <property type="protein sequence ID" value="QL02p068601:mrna"/>
    <property type="gene ID" value="QL02p068601"/>
</dbReference>
<evidence type="ECO:0000313" key="3">
    <source>
        <dbReference type="Proteomes" id="UP000594261"/>
    </source>
</evidence>
<dbReference type="PANTHER" id="PTHR31672:SF13">
    <property type="entry name" value="F-BOX PROTEIN CPR30-LIKE"/>
    <property type="match status" value="1"/>
</dbReference>
<organism evidence="2 3">
    <name type="scientific">Quercus lobata</name>
    <name type="common">Valley oak</name>
    <dbReference type="NCBI Taxonomy" id="97700"/>
    <lineage>
        <taxon>Eukaryota</taxon>
        <taxon>Viridiplantae</taxon>
        <taxon>Streptophyta</taxon>
        <taxon>Embryophyta</taxon>
        <taxon>Tracheophyta</taxon>
        <taxon>Spermatophyta</taxon>
        <taxon>Magnoliopsida</taxon>
        <taxon>eudicotyledons</taxon>
        <taxon>Gunneridae</taxon>
        <taxon>Pentapetalae</taxon>
        <taxon>rosids</taxon>
        <taxon>fabids</taxon>
        <taxon>Fagales</taxon>
        <taxon>Fagaceae</taxon>
        <taxon>Quercus</taxon>
    </lineage>
</organism>
<proteinExistence type="predicted"/>
<dbReference type="Gene3D" id="1.20.1280.50">
    <property type="match status" value="1"/>
</dbReference>
<dbReference type="InterPro" id="IPR036047">
    <property type="entry name" value="F-box-like_dom_sf"/>
</dbReference>
<dbReference type="SUPFAM" id="SSF81383">
    <property type="entry name" value="F-box domain"/>
    <property type="match status" value="1"/>
</dbReference>
<evidence type="ECO:0000259" key="1">
    <source>
        <dbReference type="PROSITE" id="PS50181"/>
    </source>
</evidence>
<evidence type="ECO:0000313" key="2">
    <source>
        <dbReference type="EnsemblPlants" id="QL02p068601:mrna"/>
    </source>
</evidence>